<gene>
    <name evidence="8" type="ORF">NKR23_g4006</name>
</gene>
<accession>A0AA38RHP2</accession>
<dbReference type="Pfam" id="PF05460">
    <property type="entry name" value="ORC6"/>
    <property type="match status" value="1"/>
</dbReference>
<dbReference type="AlphaFoldDB" id="A0AA38RHP2"/>
<evidence type="ECO:0000313" key="9">
    <source>
        <dbReference type="Proteomes" id="UP001174694"/>
    </source>
</evidence>
<feature type="compositionally biased region" description="Low complexity" evidence="6">
    <location>
        <begin position="151"/>
        <end position="163"/>
    </location>
</feature>
<evidence type="ECO:0000256" key="6">
    <source>
        <dbReference type="SAM" id="MobiDB-lite"/>
    </source>
</evidence>
<evidence type="ECO:0000313" key="8">
    <source>
        <dbReference type="EMBL" id="KAJ9149966.1"/>
    </source>
</evidence>
<feature type="domain" description="ORC6 first cyclin-like" evidence="7">
    <location>
        <begin position="11"/>
        <end position="93"/>
    </location>
</feature>
<dbReference type="EMBL" id="JANBVO010000009">
    <property type="protein sequence ID" value="KAJ9149966.1"/>
    <property type="molecule type" value="Genomic_DNA"/>
</dbReference>
<evidence type="ECO:0000256" key="5">
    <source>
        <dbReference type="ARBA" id="ARBA00023242"/>
    </source>
</evidence>
<dbReference type="GO" id="GO:0003677">
    <property type="term" value="F:DNA binding"/>
    <property type="evidence" value="ECO:0007669"/>
    <property type="project" value="UniProtKB-KW"/>
</dbReference>
<evidence type="ECO:0000256" key="2">
    <source>
        <dbReference type="ARBA" id="ARBA00010840"/>
    </source>
</evidence>
<evidence type="ECO:0000256" key="1">
    <source>
        <dbReference type="ARBA" id="ARBA00004123"/>
    </source>
</evidence>
<dbReference type="GO" id="GO:0005664">
    <property type="term" value="C:nuclear origin of replication recognition complex"/>
    <property type="evidence" value="ECO:0007669"/>
    <property type="project" value="InterPro"/>
</dbReference>
<sequence length="395" mass="43983">MNRNIEQTLFSLLPTQNSDLPPPLVELARSLLTQSRHRVSTLKAEEEIARPYACAHIACDRLKIPLNLPPIDPRPPIPPRIYKRLYSHLDHILPRSAPGSRARAKRLQDSQPIGSSPAGSSPSRPLPSRGTPSKEASLARFRHGVPGGTPSRAASHGSGSHSARQGEKKSALPAWVRPTARFLCHELDGAALGPTVMAGMESIAAPHGVRTDDEWVNAHLAGLLAAVYWFVAERAAMQATGQAVDVARYKAGRARILEVLRRVPGEVKPQADERGAWEGWEVIGTRELDKAVTEVNQRDWLKSDWYRGVLDIKTGDGELSDGGDGEDDQADEEETETPDSPRFCWWKADTMFQDRYDYLTREKKERFGVWKESVMERIRQIEREQADAVGLDQYP</sequence>
<evidence type="ECO:0000256" key="4">
    <source>
        <dbReference type="ARBA" id="ARBA00023125"/>
    </source>
</evidence>
<organism evidence="8 9">
    <name type="scientific">Pleurostoma richardsiae</name>
    <dbReference type="NCBI Taxonomy" id="41990"/>
    <lineage>
        <taxon>Eukaryota</taxon>
        <taxon>Fungi</taxon>
        <taxon>Dikarya</taxon>
        <taxon>Ascomycota</taxon>
        <taxon>Pezizomycotina</taxon>
        <taxon>Sordariomycetes</taxon>
        <taxon>Sordariomycetidae</taxon>
        <taxon>Calosphaeriales</taxon>
        <taxon>Pleurostomataceae</taxon>
        <taxon>Pleurostoma</taxon>
    </lineage>
</organism>
<feature type="compositionally biased region" description="Acidic residues" evidence="6">
    <location>
        <begin position="318"/>
        <end position="337"/>
    </location>
</feature>
<feature type="region of interest" description="Disordered" evidence="6">
    <location>
        <begin position="316"/>
        <end position="341"/>
    </location>
</feature>
<dbReference type="Proteomes" id="UP001174694">
    <property type="component" value="Unassembled WGS sequence"/>
</dbReference>
<comment type="caution">
    <text evidence="8">The sequence shown here is derived from an EMBL/GenBank/DDBJ whole genome shotgun (WGS) entry which is preliminary data.</text>
</comment>
<name>A0AA38RHP2_9PEZI</name>
<proteinExistence type="inferred from homology"/>
<protein>
    <submittedName>
        <fullName evidence="8">Origin recognition complex subunit 6</fullName>
    </submittedName>
</protein>
<reference evidence="8" key="1">
    <citation type="submission" date="2022-07" db="EMBL/GenBank/DDBJ databases">
        <title>Fungi with potential for degradation of polypropylene.</title>
        <authorList>
            <person name="Gostincar C."/>
        </authorList>
    </citation>
    <scope>NUCLEOTIDE SEQUENCE</scope>
    <source>
        <strain evidence="8">EXF-13308</strain>
    </source>
</reference>
<dbReference type="GO" id="GO:0006260">
    <property type="term" value="P:DNA replication"/>
    <property type="evidence" value="ECO:0007669"/>
    <property type="project" value="UniProtKB-KW"/>
</dbReference>
<feature type="region of interest" description="Disordered" evidence="6">
    <location>
        <begin position="93"/>
        <end position="171"/>
    </location>
</feature>
<dbReference type="InterPro" id="IPR008721">
    <property type="entry name" value="ORC6_cyclin_first"/>
</dbReference>
<keyword evidence="3" id="KW-0235">DNA replication</keyword>
<comment type="subcellular location">
    <subcellularLocation>
        <location evidence="1">Nucleus</location>
    </subcellularLocation>
</comment>
<evidence type="ECO:0000259" key="7">
    <source>
        <dbReference type="Pfam" id="PF05460"/>
    </source>
</evidence>
<keyword evidence="9" id="KW-1185">Reference proteome</keyword>
<evidence type="ECO:0000256" key="3">
    <source>
        <dbReference type="ARBA" id="ARBA00022705"/>
    </source>
</evidence>
<keyword evidence="4" id="KW-0238">DNA-binding</keyword>
<comment type="similarity">
    <text evidence="2">Belongs to the ORC6 family.</text>
</comment>
<feature type="compositionally biased region" description="Low complexity" evidence="6">
    <location>
        <begin position="110"/>
        <end position="133"/>
    </location>
</feature>
<keyword evidence="5" id="KW-0539">Nucleus</keyword>